<evidence type="ECO:0000256" key="1">
    <source>
        <dbReference type="ARBA" id="ARBA00001946"/>
    </source>
</evidence>
<dbReference type="CDD" id="cd04663">
    <property type="entry name" value="NUDIX_Hydrolase"/>
    <property type="match status" value="1"/>
</dbReference>
<dbReference type="eggNOG" id="COG0494">
    <property type="taxonomic scope" value="Bacteria"/>
</dbReference>
<dbReference type="PRINTS" id="PR00502">
    <property type="entry name" value="NUDIXFAMILY"/>
</dbReference>
<dbReference type="RefSeq" id="WP_009492011.1">
    <property type="nucleotide sequence ID" value="NZ_JH660645.1"/>
</dbReference>
<comment type="cofactor">
    <cofactor evidence="1">
        <name>Mg(2+)</name>
        <dbReference type="ChEBI" id="CHEBI:18420"/>
    </cofactor>
</comment>
<dbReference type="SUPFAM" id="SSF55811">
    <property type="entry name" value="Nudix"/>
    <property type="match status" value="1"/>
</dbReference>
<evidence type="ECO:0000259" key="5">
    <source>
        <dbReference type="PROSITE" id="PS51462"/>
    </source>
</evidence>
<dbReference type="AlphaFoldDB" id="I4YQJ2"/>
<dbReference type="InterPro" id="IPR020084">
    <property type="entry name" value="NUDIX_hydrolase_CS"/>
</dbReference>
<dbReference type="GO" id="GO:0016787">
    <property type="term" value="F:hydrolase activity"/>
    <property type="evidence" value="ECO:0007669"/>
    <property type="project" value="UniProtKB-KW"/>
</dbReference>
<keyword evidence="7" id="KW-1185">Reference proteome</keyword>
<evidence type="ECO:0000256" key="4">
    <source>
        <dbReference type="SAM" id="MobiDB-lite"/>
    </source>
</evidence>
<dbReference type="PATRIC" id="fig|864069.3.peg.3009"/>
<dbReference type="Proteomes" id="UP000003947">
    <property type="component" value="Unassembled WGS sequence"/>
</dbReference>
<evidence type="ECO:0000256" key="3">
    <source>
        <dbReference type="RuleBase" id="RU003476"/>
    </source>
</evidence>
<dbReference type="InterPro" id="IPR015797">
    <property type="entry name" value="NUDIX_hydrolase-like_dom_sf"/>
</dbReference>
<evidence type="ECO:0000313" key="7">
    <source>
        <dbReference type="Proteomes" id="UP000003947"/>
    </source>
</evidence>
<dbReference type="Gene3D" id="3.90.79.10">
    <property type="entry name" value="Nucleoside Triphosphate Pyrophosphohydrolase"/>
    <property type="match status" value="1"/>
</dbReference>
<sequence length="144" mass="16505">MHCPTVPKAFVYLTRGERDLLLVSHPMHPEAGLQVPAGTVEPGEDPEEAARRELPEESGLSAFRIERYLGEHTYDMRPFGREQVHRRFFFHAVLIGEAPERWRHEERHAGPAPIPLEFFWWDLGAGRPDLIAGHGKMLRHLLDG</sequence>
<reference evidence="6 7" key="1">
    <citation type="submission" date="2012-02" db="EMBL/GenBank/DDBJ databases">
        <title>Improved High-Quality Draft sequence of Microvirga sp. WSM3557.</title>
        <authorList>
            <consortium name="US DOE Joint Genome Institute"/>
            <person name="Lucas S."/>
            <person name="Han J."/>
            <person name="Lapidus A."/>
            <person name="Cheng J.-F."/>
            <person name="Goodwin L."/>
            <person name="Pitluck S."/>
            <person name="Peters L."/>
            <person name="Zhang X."/>
            <person name="Detter J.C."/>
            <person name="Han C."/>
            <person name="Tapia R."/>
            <person name="Land M."/>
            <person name="Hauser L."/>
            <person name="Kyrpides N."/>
            <person name="Ivanova N."/>
            <person name="Pagani I."/>
            <person name="Brau L."/>
            <person name="Yates R."/>
            <person name="O'Hara G."/>
            <person name="Rui T."/>
            <person name="Howieson J."/>
            <person name="Reeve W."/>
            <person name="Woyke T."/>
        </authorList>
    </citation>
    <scope>NUCLEOTIDE SEQUENCE [LARGE SCALE GENOMIC DNA]</scope>
    <source>
        <strain evidence="6 7">WSM3557</strain>
    </source>
</reference>
<name>I4YQJ2_9HYPH</name>
<protein>
    <submittedName>
        <fullName evidence="6">Zn-finger containing NTP pyrophosphohydrolase</fullName>
    </submittedName>
</protein>
<dbReference type="Pfam" id="PF00293">
    <property type="entry name" value="NUDIX"/>
    <property type="match status" value="1"/>
</dbReference>
<gene>
    <name evidence="6" type="ORF">MicloDRAFT_00027830</name>
</gene>
<feature type="region of interest" description="Disordered" evidence="4">
    <location>
        <begin position="32"/>
        <end position="56"/>
    </location>
</feature>
<accession>I4YQJ2</accession>
<feature type="domain" description="Nudix hydrolase" evidence="5">
    <location>
        <begin position="4"/>
        <end position="143"/>
    </location>
</feature>
<dbReference type="STRING" id="864069.MicloDRAFT_00027830"/>
<evidence type="ECO:0000313" key="6">
    <source>
        <dbReference type="EMBL" id="EIM26234.1"/>
    </source>
</evidence>
<dbReference type="EMBL" id="JH660645">
    <property type="protein sequence ID" value="EIM26234.1"/>
    <property type="molecule type" value="Genomic_DNA"/>
</dbReference>
<dbReference type="PROSITE" id="PS00893">
    <property type="entry name" value="NUDIX_BOX"/>
    <property type="match status" value="1"/>
</dbReference>
<evidence type="ECO:0000256" key="2">
    <source>
        <dbReference type="ARBA" id="ARBA00022801"/>
    </source>
</evidence>
<dbReference type="InterPro" id="IPR000086">
    <property type="entry name" value="NUDIX_hydrolase_dom"/>
</dbReference>
<keyword evidence="2 3" id="KW-0378">Hydrolase</keyword>
<dbReference type="InterPro" id="IPR020476">
    <property type="entry name" value="Nudix_hydrolase"/>
</dbReference>
<proteinExistence type="inferred from homology"/>
<comment type="similarity">
    <text evidence="3">Belongs to the Nudix hydrolase family.</text>
</comment>
<organism evidence="6 7">
    <name type="scientific">Microvirga lotononidis</name>
    <dbReference type="NCBI Taxonomy" id="864069"/>
    <lineage>
        <taxon>Bacteria</taxon>
        <taxon>Pseudomonadati</taxon>
        <taxon>Pseudomonadota</taxon>
        <taxon>Alphaproteobacteria</taxon>
        <taxon>Hyphomicrobiales</taxon>
        <taxon>Methylobacteriaceae</taxon>
        <taxon>Microvirga</taxon>
    </lineage>
</organism>
<dbReference type="HOGENOM" id="CLU_116638_0_1_5"/>
<dbReference type="PROSITE" id="PS51462">
    <property type="entry name" value="NUDIX"/>
    <property type="match status" value="1"/>
</dbReference>